<evidence type="ECO:0000313" key="1">
    <source>
        <dbReference type="EMBL" id="GME74762.1"/>
    </source>
</evidence>
<reference evidence="1" key="1">
    <citation type="submission" date="2023-04" db="EMBL/GenBank/DDBJ databases">
        <title>Ambrosiozyma monospora NBRC 10751.</title>
        <authorList>
            <person name="Ichikawa N."/>
            <person name="Sato H."/>
            <person name="Tonouchi N."/>
        </authorList>
    </citation>
    <scope>NUCLEOTIDE SEQUENCE</scope>
    <source>
        <strain evidence="1">NBRC 10751</strain>
    </source>
</reference>
<accession>A0ACB5SWK5</accession>
<name>A0ACB5SWK5_AMBMO</name>
<sequence>MTNYREYQRIIKFSTNTTTNTNTSAQRRLNNQRSNQLVTPPSSSSESSPTLAPTSLHQIQPIPLSLNTTTTPSHPGHSHSHDSSCTHISTTSNTTSNSTTPPTVPKKKKKKITRTKTGCFCCRQRKKKCDEMKPACSGCIRNNLTCVYPTPDQIKKPKTGNTKGSTEVTRKKRMLALAKSLKEHDAQLQKQHGHEHEHGHDCCSSSSVSPSSSPVPGSPKSTSSSFVSPLSSPSLSPFSYSSMRTTFTNSMTSSNMKDTSKENDDIPRLTVSHLNSPPLLLSASKSHHHGTISIKSLLN</sequence>
<organism evidence="1 2">
    <name type="scientific">Ambrosiozyma monospora</name>
    <name type="common">Yeast</name>
    <name type="synonym">Endomycopsis monosporus</name>
    <dbReference type="NCBI Taxonomy" id="43982"/>
    <lineage>
        <taxon>Eukaryota</taxon>
        <taxon>Fungi</taxon>
        <taxon>Dikarya</taxon>
        <taxon>Ascomycota</taxon>
        <taxon>Saccharomycotina</taxon>
        <taxon>Pichiomycetes</taxon>
        <taxon>Pichiales</taxon>
        <taxon>Pichiaceae</taxon>
        <taxon>Ambrosiozyma</taxon>
    </lineage>
</organism>
<comment type="caution">
    <text evidence="1">The sequence shown here is derived from an EMBL/GenBank/DDBJ whole genome shotgun (WGS) entry which is preliminary data.</text>
</comment>
<dbReference type="EMBL" id="BSXS01001014">
    <property type="protein sequence ID" value="GME74762.1"/>
    <property type="molecule type" value="Genomic_DNA"/>
</dbReference>
<keyword evidence="2" id="KW-1185">Reference proteome</keyword>
<gene>
    <name evidence="1" type="ORF">Amon02_000188500</name>
</gene>
<proteinExistence type="predicted"/>
<evidence type="ECO:0000313" key="2">
    <source>
        <dbReference type="Proteomes" id="UP001165064"/>
    </source>
</evidence>
<protein>
    <submittedName>
        <fullName evidence="1">Unnamed protein product</fullName>
    </submittedName>
</protein>
<dbReference type="Proteomes" id="UP001165064">
    <property type="component" value="Unassembled WGS sequence"/>
</dbReference>